<proteinExistence type="predicted"/>
<evidence type="ECO:0000313" key="3">
    <source>
        <dbReference type="Proteomes" id="UP001235939"/>
    </source>
</evidence>
<feature type="domain" description="Integrase catalytic" evidence="1">
    <location>
        <begin position="1"/>
        <end position="81"/>
    </location>
</feature>
<dbReference type="SUPFAM" id="SSF53098">
    <property type="entry name" value="Ribonuclease H-like"/>
    <property type="match status" value="1"/>
</dbReference>
<dbReference type="Proteomes" id="UP001235939">
    <property type="component" value="Chromosome 23"/>
</dbReference>
<dbReference type="InterPro" id="IPR001584">
    <property type="entry name" value="Integrase_cat-core"/>
</dbReference>
<dbReference type="PANTHER" id="PTHR38681:SF1">
    <property type="entry name" value="RETROVIRUS-RELATED POL POLYPROTEIN FROM TRANSPOSON 412-LIKE PROTEIN"/>
    <property type="match status" value="1"/>
</dbReference>
<dbReference type="InterPro" id="IPR036397">
    <property type="entry name" value="RNaseH_sf"/>
</dbReference>
<dbReference type="EMBL" id="CP092885">
    <property type="protein sequence ID" value="UYV83360.1"/>
    <property type="molecule type" value="Genomic_DNA"/>
</dbReference>
<gene>
    <name evidence="2" type="ORF">LAZ67_23000754</name>
</gene>
<dbReference type="PANTHER" id="PTHR38681">
    <property type="entry name" value="RETROVIRUS-RELATED POL POLYPROTEIN FROM TRANSPOSON 412-LIKE PROTEIN-RELATED"/>
    <property type="match status" value="1"/>
</dbReference>
<sequence>MSCIFKGVCKAMGVGAVDTTAWRPQSNGAVERLNRSVIESLRRCTAGNNWDTTLPMVAFAIRTTVHASTGFTPAKLVFGHELRLPQPFQEEERLILPVEPEEPQETAILRNPLGIVNGVIDDNVGGLEIRRSTRVKKPTGWRPPDLQAWIFGGSGLEDDALSILASAKLRIYRYFVQVGLGEAVEDPLIAWSRTLQRRGLLLLAPL</sequence>
<organism evidence="2 3">
    <name type="scientific">Cordylochernes scorpioides</name>
    <dbReference type="NCBI Taxonomy" id="51811"/>
    <lineage>
        <taxon>Eukaryota</taxon>
        <taxon>Metazoa</taxon>
        <taxon>Ecdysozoa</taxon>
        <taxon>Arthropoda</taxon>
        <taxon>Chelicerata</taxon>
        <taxon>Arachnida</taxon>
        <taxon>Pseudoscorpiones</taxon>
        <taxon>Cheliferoidea</taxon>
        <taxon>Chernetidae</taxon>
        <taxon>Cordylochernes</taxon>
    </lineage>
</organism>
<name>A0ABY6LUE3_9ARAC</name>
<dbReference type="Gene3D" id="3.30.420.10">
    <property type="entry name" value="Ribonuclease H-like superfamily/Ribonuclease H"/>
    <property type="match status" value="1"/>
</dbReference>
<accession>A0ABY6LUE3</accession>
<evidence type="ECO:0000259" key="1">
    <source>
        <dbReference type="PROSITE" id="PS50994"/>
    </source>
</evidence>
<keyword evidence="3" id="KW-1185">Reference proteome</keyword>
<protein>
    <submittedName>
        <fullName evidence="2">K02A2.6-like</fullName>
    </submittedName>
</protein>
<evidence type="ECO:0000313" key="2">
    <source>
        <dbReference type="EMBL" id="UYV83360.1"/>
    </source>
</evidence>
<reference evidence="2 3" key="1">
    <citation type="submission" date="2022-03" db="EMBL/GenBank/DDBJ databases">
        <title>A chromosomal length assembly of Cordylochernes scorpioides.</title>
        <authorList>
            <person name="Zeh D."/>
            <person name="Zeh J."/>
        </authorList>
    </citation>
    <scope>NUCLEOTIDE SEQUENCE [LARGE SCALE GENOMIC DNA]</scope>
    <source>
        <strain evidence="2">IN4F17</strain>
        <tissue evidence="2">Whole Body</tissue>
    </source>
</reference>
<dbReference type="InterPro" id="IPR012337">
    <property type="entry name" value="RNaseH-like_sf"/>
</dbReference>
<dbReference type="PROSITE" id="PS50994">
    <property type="entry name" value="INTEGRASE"/>
    <property type="match status" value="1"/>
</dbReference>